<dbReference type="Proteomes" id="UP000664771">
    <property type="component" value="Unassembled WGS sequence"/>
</dbReference>
<dbReference type="EMBL" id="JAFVMF010000029">
    <property type="protein sequence ID" value="MBO1361731.1"/>
    <property type="molecule type" value="Genomic_DNA"/>
</dbReference>
<dbReference type="InterPro" id="IPR018759">
    <property type="entry name" value="BBP2_2"/>
</dbReference>
<protein>
    <submittedName>
        <fullName evidence="1">Outer membrane beta-barrel protein</fullName>
    </submittedName>
</protein>
<dbReference type="RefSeq" id="WP_207883692.1">
    <property type="nucleotide sequence ID" value="NZ_JAFVMF010000029.1"/>
</dbReference>
<name>A0ABS3M0P5_9PROT</name>
<sequence length="436" mass="46865">MRVLAAFGGIIVTVGASSEAKAQLIDRYFPSDLPGYGPDTTGSVVMRQMIENSQPGIPVHDFIVRPKVSQSVGYNANVLATPGTGSAQLDTSASLRVNSDWRRNAAGVSVGVANKAYPSLSQAGYTNWNVGAGGALDIGRDRVSLGYSHSAQHLSATDLGNFGVAYPVPYAVDDLRIGYSKTWGRFSLIPGAAWDDYSFGSATGPVAYDSRDFHSISHQTESQMLQSRFAISQGDAVVAILRASEAQFVKGSGTSSNYIDGGGFVGVDLRSDAVLQYRALVGGETRHFTNASTKAIVTPTAEVDVIWTPGRRNTITLTGWRGIFDPTSPFSRNQTASSIRVQFDRELHHDLYLRGFASAAKTVSRSSDADGPDRRQTQFTFGVGVNWKINRDFTASLNYSHMNSYSHYGVAQTTSYGVSRSTYAANAVILSLSFAR</sequence>
<evidence type="ECO:0000313" key="2">
    <source>
        <dbReference type="Proteomes" id="UP000664771"/>
    </source>
</evidence>
<proteinExistence type="predicted"/>
<dbReference type="Pfam" id="PF10082">
    <property type="entry name" value="BBP2_2"/>
    <property type="match status" value="1"/>
</dbReference>
<comment type="caution">
    <text evidence="1">The sequence shown here is derived from an EMBL/GenBank/DDBJ whole genome shotgun (WGS) entry which is preliminary data.</text>
</comment>
<reference evidence="1 2" key="1">
    <citation type="submission" date="2021-03" db="EMBL/GenBank/DDBJ databases">
        <title>The complete genome sequence of Acetobacter sacchari TBRC 11175.</title>
        <authorList>
            <person name="Charoenyingcharoen P."/>
            <person name="Yukphan P."/>
        </authorList>
    </citation>
    <scope>NUCLEOTIDE SEQUENCE [LARGE SCALE GENOMIC DNA]</scope>
    <source>
        <strain evidence="1 2">TBRC 11175</strain>
    </source>
</reference>
<accession>A0ABS3M0P5</accession>
<organism evidence="1 2">
    <name type="scientific">Acetobacter sacchari</name>
    <dbReference type="NCBI Taxonomy" id="2661687"/>
    <lineage>
        <taxon>Bacteria</taxon>
        <taxon>Pseudomonadati</taxon>
        <taxon>Pseudomonadota</taxon>
        <taxon>Alphaproteobacteria</taxon>
        <taxon>Acetobacterales</taxon>
        <taxon>Acetobacteraceae</taxon>
        <taxon>Acetobacter</taxon>
    </lineage>
</organism>
<gene>
    <name evidence="1" type="ORF">J2D73_18275</name>
</gene>
<evidence type="ECO:0000313" key="1">
    <source>
        <dbReference type="EMBL" id="MBO1361731.1"/>
    </source>
</evidence>
<keyword evidence="2" id="KW-1185">Reference proteome</keyword>